<evidence type="ECO:0000256" key="2">
    <source>
        <dbReference type="ARBA" id="ARBA00010790"/>
    </source>
</evidence>
<dbReference type="AlphaFoldDB" id="A0A226EZX6"/>
<dbReference type="PROSITE" id="PS00623">
    <property type="entry name" value="GMC_OXRED_1"/>
    <property type="match status" value="2"/>
</dbReference>
<keyword evidence="4 5" id="KW-0274">FAD</keyword>
<keyword evidence="9" id="KW-1185">Reference proteome</keyword>
<dbReference type="InterPro" id="IPR000172">
    <property type="entry name" value="GMC_OxRdtase_N"/>
</dbReference>
<dbReference type="InterPro" id="IPR036188">
    <property type="entry name" value="FAD/NAD-bd_sf"/>
</dbReference>
<protein>
    <submittedName>
        <fullName evidence="8">Oxygen-dependent choline dehydrogenase</fullName>
    </submittedName>
</protein>
<sequence length="1212" mass="133372">MDPSNTILHFLNTIPIPTILVRNLKNIIFRITTVLALFNHGFDSVMDPNPLFRSSENYDFIIVGGGSAGAVVANRLSANPNFKVLLLEAGGNPTVLNSIPAMATYNLHHPDTDWITPSDPLTTSCLACKDNLITIVRGKILGGSSSLNGMIYMRGNPNDFDNWANLTGDASWSYENVLPYFKKSEDYTGNYPDPRYHGTGGPLSVTAKPDDPLTRDWMSAAREMEFNNSDANAYQTSTFFPVDHTTKDGRRWSTYKAFIQPVLDRNNFKVIRYAHVTQVNFDSTKRAVGVSYIKNGRTFSATASKEVILSAGAIGSPHILMLSGIGHSDHLKSFGIPTISKLAVGDNLQDHVLSLAGPFILNDTVSYISDRDLSMGAVKLYLRNHTGPLSSSPIAALGLFSTAKPPEPNWPNLLTIFYPVGIHKSFGEDFDFLLGFKEGTMNSYVNGFIGRDANIAVFNFGLPKSRGTVRLRSANPLDKPVVDLNYYSHPDDMKEMIRGLKLLIKLFEETEAFAKYNATLIPNHFPGCESHILRTDEYYECFLRHLTATTEHQSCSVKMGSADDPNAVLDSRLRFIKVRGVKGLRVADASIMPRITNANLNAPVIMIGEKAASPRNKTFARNKIIFGVGYTKKMDPSNTIFNFLNTIPIPTIILANLKNLIVRITTLLALLNHGFDSVMSPSPLFWSSENYDFIIVGGGSAGAVVSNRLSANPNCKVLLLEAGGNPTVLNSIPAMATYNLHHPDTDWMTPSEPLTTSCFACKDNSITIVRGKILGGSSSLNLMVYMRGNPNDFDNWANLTGDVSWSYENVLPYFKKSEDYTGNYPDRIMELGGPLSVTAKPDDPLTRDWMSAAREMGFNNSDANAYQTSTFFPVDHTTKDGRRWSTYKAFIQPVLHRSNFKVIRYAHVTQVNFDSTKRAEGVTYIKNGRTFSVTASKEVILSAGAIGSPHLLMLSGIGHSDHLESFGIPTISNLAVGDNLQDHVLSLTGPFILNDTVSYISDRDFSMGTAELYLRNHSGPLAFSAISALGLFSTAQPPEPNWPNLFAIFYPVGTHNSLGEDFDFLLGLKEGTMKSYANGFMGKDATLVGFNLGRPKSRGTIRLRSANPLDKPVVDLNYYSHPDDMKEMISVRDIKLQGTTWHQSCSAKMGRADDPNAVLDSQLRVRGVKGLRVADASIMPRITNANPNAPVIMIGEKAASMILDDWEKGSEF</sequence>
<feature type="domain" description="Glucose-methanol-choline oxidoreductase N-terminal" evidence="6">
    <location>
        <begin position="138"/>
        <end position="161"/>
    </location>
</feature>
<proteinExistence type="inferred from homology"/>
<evidence type="ECO:0000313" key="8">
    <source>
        <dbReference type="EMBL" id="OXA62441.1"/>
    </source>
</evidence>
<dbReference type="PANTHER" id="PTHR11552:SF147">
    <property type="entry name" value="CHOLINE DEHYDROGENASE, MITOCHONDRIAL"/>
    <property type="match status" value="1"/>
</dbReference>
<dbReference type="SUPFAM" id="SSF54373">
    <property type="entry name" value="FAD-linked reductases, C-terminal domain"/>
    <property type="match status" value="2"/>
</dbReference>
<evidence type="ECO:0000259" key="6">
    <source>
        <dbReference type="PROSITE" id="PS00623"/>
    </source>
</evidence>
<dbReference type="PROSITE" id="PS00624">
    <property type="entry name" value="GMC_OXRED_2"/>
    <property type="match status" value="2"/>
</dbReference>
<keyword evidence="3 5" id="KW-0285">Flavoprotein</keyword>
<dbReference type="InterPro" id="IPR012132">
    <property type="entry name" value="GMC_OxRdtase"/>
</dbReference>
<evidence type="ECO:0000256" key="1">
    <source>
        <dbReference type="ARBA" id="ARBA00001974"/>
    </source>
</evidence>
<dbReference type="GO" id="GO:0016614">
    <property type="term" value="F:oxidoreductase activity, acting on CH-OH group of donors"/>
    <property type="evidence" value="ECO:0007669"/>
    <property type="project" value="InterPro"/>
</dbReference>
<dbReference type="Pfam" id="PF00732">
    <property type="entry name" value="GMC_oxred_N"/>
    <property type="match status" value="2"/>
</dbReference>
<evidence type="ECO:0000313" key="9">
    <source>
        <dbReference type="Proteomes" id="UP000198287"/>
    </source>
</evidence>
<evidence type="ECO:0000259" key="7">
    <source>
        <dbReference type="PROSITE" id="PS00624"/>
    </source>
</evidence>
<evidence type="ECO:0000256" key="5">
    <source>
        <dbReference type="RuleBase" id="RU003968"/>
    </source>
</evidence>
<dbReference type="InterPro" id="IPR007867">
    <property type="entry name" value="GMC_OxRtase_C"/>
</dbReference>
<evidence type="ECO:0000256" key="3">
    <source>
        <dbReference type="ARBA" id="ARBA00022630"/>
    </source>
</evidence>
<comment type="similarity">
    <text evidence="2 5">Belongs to the GMC oxidoreductase family.</text>
</comment>
<organism evidence="8 9">
    <name type="scientific">Folsomia candida</name>
    <name type="common">Springtail</name>
    <dbReference type="NCBI Taxonomy" id="158441"/>
    <lineage>
        <taxon>Eukaryota</taxon>
        <taxon>Metazoa</taxon>
        <taxon>Ecdysozoa</taxon>
        <taxon>Arthropoda</taxon>
        <taxon>Hexapoda</taxon>
        <taxon>Collembola</taxon>
        <taxon>Entomobryomorpha</taxon>
        <taxon>Isotomoidea</taxon>
        <taxon>Isotomidae</taxon>
        <taxon>Proisotominae</taxon>
        <taxon>Folsomia</taxon>
    </lineage>
</organism>
<gene>
    <name evidence="8" type="ORF">Fcan01_01204</name>
</gene>
<accession>A0A226EZX6</accession>
<dbReference type="OrthoDB" id="6476913at2759"/>
<dbReference type="OMA" id="SEYWECA"/>
<feature type="domain" description="Glucose-methanol-choline oxidoreductase N-terminal" evidence="7">
    <location>
        <begin position="312"/>
        <end position="326"/>
    </location>
</feature>
<dbReference type="PANTHER" id="PTHR11552">
    <property type="entry name" value="GLUCOSE-METHANOL-CHOLINE GMC OXIDOREDUCTASE"/>
    <property type="match status" value="1"/>
</dbReference>
<comment type="cofactor">
    <cofactor evidence="1">
        <name>FAD</name>
        <dbReference type="ChEBI" id="CHEBI:57692"/>
    </cofactor>
</comment>
<dbReference type="Pfam" id="PF05199">
    <property type="entry name" value="GMC_oxred_C"/>
    <property type="match status" value="3"/>
</dbReference>
<dbReference type="Gene3D" id="3.50.50.60">
    <property type="entry name" value="FAD/NAD(P)-binding domain"/>
    <property type="match status" value="3"/>
</dbReference>
<dbReference type="Gene3D" id="3.30.560.10">
    <property type="entry name" value="Glucose Oxidase, domain 3"/>
    <property type="match status" value="2"/>
</dbReference>
<evidence type="ECO:0000256" key="4">
    <source>
        <dbReference type="ARBA" id="ARBA00022827"/>
    </source>
</evidence>
<reference evidence="8 9" key="1">
    <citation type="submission" date="2015-12" db="EMBL/GenBank/DDBJ databases">
        <title>The genome of Folsomia candida.</title>
        <authorList>
            <person name="Faddeeva A."/>
            <person name="Derks M.F."/>
            <person name="Anvar Y."/>
            <person name="Smit S."/>
            <person name="Van Straalen N."/>
            <person name="Roelofs D."/>
        </authorList>
    </citation>
    <scope>NUCLEOTIDE SEQUENCE [LARGE SCALE GENOMIC DNA]</scope>
    <source>
        <strain evidence="8 9">VU population</strain>
        <tissue evidence="8">Whole body</tissue>
    </source>
</reference>
<feature type="domain" description="Glucose-methanol-choline oxidoreductase N-terminal" evidence="6">
    <location>
        <begin position="771"/>
        <end position="794"/>
    </location>
</feature>
<dbReference type="EMBL" id="LNIX01000001">
    <property type="protein sequence ID" value="OXA62441.1"/>
    <property type="molecule type" value="Genomic_DNA"/>
</dbReference>
<dbReference type="Proteomes" id="UP000198287">
    <property type="component" value="Unassembled WGS sequence"/>
</dbReference>
<dbReference type="GO" id="GO:0050660">
    <property type="term" value="F:flavin adenine dinucleotide binding"/>
    <property type="evidence" value="ECO:0007669"/>
    <property type="project" value="InterPro"/>
</dbReference>
<dbReference type="SUPFAM" id="SSF51905">
    <property type="entry name" value="FAD/NAD(P)-binding domain"/>
    <property type="match status" value="2"/>
</dbReference>
<comment type="caution">
    <text evidence="8">The sequence shown here is derived from an EMBL/GenBank/DDBJ whole genome shotgun (WGS) entry which is preliminary data.</text>
</comment>
<feature type="domain" description="Glucose-methanol-choline oxidoreductase N-terminal" evidence="7">
    <location>
        <begin position="944"/>
        <end position="958"/>
    </location>
</feature>
<name>A0A226EZX6_FOLCA</name>